<evidence type="ECO:0000256" key="2">
    <source>
        <dbReference type="SAM" id="Phobius"/>
    </source>
</evidence>
<accession>W9YRH8</accession>
<feature type="transmembrane region" description="Helical" evidence="2">
    <location>
        <begin position="35"/>
        <end position="60"/>
    </location>
</feature>
<dbReference type="AlphaFoldDB" id="W9YRH8"/>
<keyword evidence="2" id="KW-0472">Membrane</keyword>
<keyword evidence="4" id="KW-1185">Reference proteome</keyword>
<keyword evidence="2" id="KW-1133">Transmembrane helix</keyword>
<dbReference type="RefSeq" id="XP_007729180.1">
    <property type="nucleotide sequence ID" value="XM_007730990.1"/>
</dbReference>
<evidence type="ECO:0000256" key="1">
    <source>
        <dbReference type="SAM" id="MobiDB-lite"/>
    </source>
</evidence>
<dbReference type="EMBL" id="AMGY01000001">
    <property type="protein sequence ID" value="EXJ92290.1"/>
    <property type="molecule type" value="Genomic_DNA"/>
</dbReference>
<gene>
    <name evidence="3" type="ORF">A1O3_00840</name>
</gene>
<feature type="region of interest" description="Disordered" evidence="1">
    <location>
        <begin position="251"/>
        <end position="285"/>
    </location>
</feature>
<comment type="caution">
    <text evidence="3">The sequence shown here is derived from an EMBL/GenBank/DDBJ whole genome shotgun (WGS) entry which is preliminary data.</text>
</comment>
<reference evidence="3 4" key="1">
    <citation type="submission" date="2013-03" db="EMBL/GenBank/DDBJ databases">
        <title>The Genome Sequence of Capronia epimyces CBS 606.96.</title>
        <authorList>
            <consortium name="The Broad Institute Genomics Platform"/>
            <person name="Cuomo C."/>
            <person name="de Hoog S."/>
            <person name="Gorbushina A."/>
            <person name="Walker B."/>
            <person name="Young S.K."/>
            <person name="Zeng Q."/>
            <person name="Gargeya S."/>
            <person name="Fitzgerald M."/>
            <person name="Haas B."/>
            <person name="Abouelleil A."/>
            <person name="Allen A.W."/>
            <person name="Alvarado L."/>
            <person name="Arachchi H.M."/>
            <person name="Berlin A.M."/>
            <person name="Chapman S.B."/>
            <person name="Gainer-Dewar J."/>
            <person name="Goldberg J."/>
            <person name="Griggs A."/>
            <person name="Gujja S."/>
            <person name="Hansen M."/>
            <person name="Howarth C."/>
            <person name="Imamovic A."/>
            <person name="Ireland A."/>
            <person name="Larimer J."/>
            <person name="McCowan C."/>
            <person name="Murphy C."/>
            <person name="Pearson M."/>
            <person name="Poon T.W."/>
            <person name="Priest M."/>
            <person name="Roberts A."/>
            <person name="Saif S."/>
            <person name="Shea T."/>
            <person name="Sisk P."/>
            <person name="Sykes S."/>
            <person name="Wortman J."/>
            <person name="Nusbaum C."/>
            <person name="Birren B."/>
        </authorList>
    </citation>
    <scope>NUCLEOTIDE SEQUENCE [LARGE SCALE GENOMIC DNA]</scope>
    <source>
        <strain evidence="3 4">CBS 606.96</strain>
    </source>
</reference>
<dbReference type="GeneID" id="19164980"/>
<dbReference type="HOGENOM" id="CLU_674382_0_0_1"/>
<feature type="region of interest" description="Disordered" evidence="1">
    <location>
        <begin position="343"/>
        <end position="366"/>
    </location>
</feature>
<name>W9YRH8_9EURO</name>
<evidence type="ECO:0000313" key="4">
    <source>
        <dbReference type="Proteomes" id="UP000019478"/>
    </source>
</evidence>
<proteinExistence type="predicted"/>
<dbReference type="Proteomes" id="UP000019478">
    <property type="component" value="Unassembled WGS sequence"/>
</dbReference>
<organism evidence="3 4">
    <name type="scientific">Capronia epimyces CBS 606.96</name>
    <dbReference type="NCBI Taxonomy" id="1182542"/>
    <lineage>
        <taxon>Eukaryota</taxon>
        <taxon>Fungi</taxon>
        <taxon>Dikarya</taxon>
        <taxon>Ascomycota</taxon>
        <taxon>Pezizomycotina</taxon>
        <taxon>Eurotiomycetes</taxon>
        <taxon>Chaetothyriomycetidae</taxon>
        <taxon>Chaetothyriales</taxon>
        <taxon>Herpotrichiellaceae</taxon>
        <taxon>Capronia</taxon>
    </lineage>
</organism>
<feature type="compositionally biased region" description="Basic and acidic residues" evidence="1">
    <location>
        <begin position="256"/>
        <end position="265"/>
    </location>
</feature>
<protein>
    <submittedName>
        <fullName evidence="3">Uncharacterized protein</fullName>
    </submittedName>
</protein>
<feature type="compositionally biased region" description="Polar residues" evidence="1">
    <location>
        <begin position="345"/>
        <end position="359"/>
    </location>
</feature>
<sequence>MSSTQGTTSSSGATQSLSSNTSSILLPDLPFQLCFILLVTIVGPLYLAVLIVGSFFVLLLDKLYHGIQDVWPRGTYVVGDMNSDTNHVRRPRQVSCSDNEATKDLSPSALADFDFDLGSGASNLDSKQEVNVLSANTPLESLGMTRTTPDTSSSQPTQCLVAVAQDNESEFGCLLDHDQDQEKLAVPQTSDGKQGAVDGHGLRWADRPSGCPIYSKEWRRQVRKAGIWGSQPEHTDSVENANDIQKLDSIASSEISSKEFADDNSRRRHGQHEPPSPQSCLPTTCLPHKQETANATMMEGSTMLARQKEKCTERKAKKKKKKKFARIRAWILKYRRSAEKISPVSPENISHSAATSTATRLRGGGKKISNMRGRVLLSSSIYMAEPEILTDIKIRRGAHISKTPNRPR</sequence>
<dbReference type="OrthoDB" id="4159998at2759"/>
<evidence type="ECO:0000313" key="3">
    <source>
        <dbReference type="EMBL" id="EXJ92290.1"/>
    </source>
</evidence>
<keyword evidence="2" id="KW-0812">Transmembrane</keyword>